<dbReference type="STRING" id="1303921.BSEPE_1405"/>
<dbReference type="Proteomes" id="UP000067399">
    <property type="component" value="Chromosome"/>
</dbReference>
<reference evidence="9 10" key="1">
    <citation type="journal article" date="2000" name="Mar. Ecol. Prog. Ser.">
        <title>Phylogenetic characterization of endosymbionts in three hydrothermal vent mussels: influence on host distributions.</title>
        <authorList>
            <person name="Fujiwara Y."/>
            <person name="Takai K."/>
            <person name="Uematsu K."/>
            <person name="Tsuchida S."/>
            <person name="Hunt J.C."/>
            <person name="Hashimoto J."/>
        </authorList>
    </citation>
    <scope>NUCLEOTIDE SEQUENCE [LARGE SCALE GENOMIC DNA]</scope>
    <source>
        <strain evidence="9 10">Myojin Knoll</strain>
    </source>
</reference>
<dbReference type="Gene3D" id="3.40.50.150">
    <property type="entry name" value="Vaccinia Virus protein VP39"/>
    <property type="match status" value="2"/>
</dbReference>
<evidence type="ECO:0000256" key="2">
    <source>
        <dbReference type="ARBA" id="ARBA00022603"/>
    </source>
</evidence>
<evidence type="ECO:0000313" key="10">
    <source>
        <dbReference type="Proteomes" id="UP000067399"/>
    </source>
</evidence>
<dbReference type="Pfam" id="PF07669">
    <property type="entry name" value="Eco57I"/>
    <property type="match status" value="1"/>
</dbReference>
<feature type="domain" description="Type II methyltransferase M.TaqI-like" evidence="8">
    <location>
        <begin position="503"/>
        <end position="612"/>
    </location>
</feature>
<gene>
    <name evidence="9" type="ORF">BSEPE_1405</name>
</gene>
<sequence length="819" mass="94698">MNYISLFSSAGVGCYGFKQSGFECIATNELLEKRLNIQKANKTCSDPKGYILGDISKSETKQKLLNKIYSWQDKNKKQDIDFLIATPPCQGISVANHKKRNDEIKRNSLVTESIKIVSDIKPRVFVFENVRGFSKTLCIDTDNKEREIGFAIEKNLAAQYHIENRIINFKNYGSNSSRTRTLIIGTRKDVEDLNPLMLFPDLKKEKTLKQSIGKLPRLNNMGESDINDPLHKFRKYSNRMVPWIINTKYGCSAFDNKNPKFRPHKIVDGKIVENKNKNGDKYKRCIWEKVAPCIHTRNDILASQSTIHPVDNRVFSIRELMLLMTIPKSFKWFKFDISHDNIDTLIKNNEINIRQSIGEAVPTAIFKNIAVKYKKLIGKKQLPLRQIKLLIESQELSNIKKLINFLNKNLDNYSFTDLSKISEIANSKRLKNSAFYTRRDVVFRSIKYIPKITNKEVKILEPSVGVGNFLPDIIKKYESYESVTIDAIDIDPYSIKIAKILIKKIKIPQHIKLNFINDDFLLHDFKNKKYDIVVGNPPFGKVLDTSLKNTYKENLFNTGTNNIFSFFMEKSLQISSYISLIIPKSILSSPEFEKTRILLETRKFISIYDHGEKGFKGVKIETISVLFSNKKTIDKDLVVLESAITKECSTKKQSYILDSSLPIWLLYRNHAFDATFIKLKVDIFKYFRDRQITRKDLSSKGKYQIIKSKNLSLDGSLVNNETNSFFIDDIAKYVVKKFLNKMCIVVPNLSYYPRAAFLPKNSVADGSLAIFETDENITKDDIDYFKSDEFTKYYRIAQNYGTRTLNINRSTTFFWGIRK</sequence>
<dbReference type="REBASE" id="127733">
    <property type="entry name" value="M.EbaMkORF1405P"/>
</dbReference>
<dbReference type="PROSITE" id="PS51679">
    <property type="entry name" value="SAM_MT_C5"/>
    <property type="match status" value="1"/>
</dbReference>
<dbReference type="GO" id="GO:0003676">
    <property type="term" value="F:nucleic acid binding"/>
    <property type="evidence" value="ECO:0007669"/>
    <property type="project" value="InterPro"/>
</dbReference>
<dbReference type="PANTHER" id="PTHR10629">
    <property type="entry name" value="CYTOSINE-SPECIFIC METHYLTRANSFERASE"/>
    <property type="match status" value="1"/>
</dbReference>
<dbReference type="SUPFAM" id="SSF53335">
    <property type="entry name" value="S-adenosyl-L-methionine-dependent methyltransferases"/>
    <property type="match status" value="2"/>
</dbReference>
<dbReference type="OrthoDB" id="9782445at2"/>
<name>A0A0P0UT98_9GAMM</name>
<dbReference type="Gene3D" id="3.90.120.10">
    <property type="entry name" value="DNA Methylase, subunit A, domain 2"/>
    <property type="match status" value="1"/>
</dbReference>
<dbReference type="AlphaFoldDB" id="A0A0P0UT98"/>
<dbReference type="RefSeq" id="WP_066045597.1">
    <property type="nucleotide sequence ID" value="NZ_AP013042.1"/>
</dbReference>
<dbReference type="EC" id="2.1.1.37" evidence="1"/>
<dbReference type="InterPro" id="IPR001525">
    <property type="entry name" value="C5_MeTfrase"/>
</dbReference>
<dbReference type="EMBL" id="AP013042">
    <property type="protein sequence ID" value="BAS68386.1"/>
    <property type="molecule type" value="Genomic_DNA"/>
</dbReference>
<keyword evidence="10" id="KW-1185">Reference proteome</keyword>
<dbReference type="InterPro" id="IPR018117">
    <property type="entry name" value="C5_DNA_meth_AS"/>
</dbReference>
<keyword evidence="2 7" id="KW-0489">Methyltransferase</keyword>
<keyword evidence="4 7" id="KW-0949">S-adenosyl-L-methionine</keyword>
<dbReference type="PROSITE" id="PS00092">
    <property type="entry name" value="N6_MTASE"/>
    <property type="match status" value="1"/>
</dbReference>
<dbReference type="GO" id="GO:0003886">
    <property type="term" value="F:DNA (cytosine-5-)-methyltransferase activity"/>
    <property type="evidence" value="ECO:0007669"/>
    <property type="project" value="UniProtKB-EC"/>
</dbReference>
<dbReference type="GO" id="GO:0032259">
    <property type="term" value="P:methylation"/>
    <property type="evidence" value="ECO:0007669"/>
    <property type="project" value="UniProtKB-KW"/>
</dbReference>
<comment type="catalytic activity">
    <reaction evidence="6">
        <text>a 2'-deoxycytidine in DNA + S-adenosyl-L-methionine = a 5-methyl-2'-deoxycytidine in DNA + S-adenosyl-L-homocysteine + H(+)</text>
        <dbReference type="Rhea" id="RHEA:13681"/>
        <dbReference type="Rhea" id="RHEA-COMP:11369"/>
        <dbReference type="Rhea" id="RHEA-COMP:11370"/>
        <dbReference type="ChEBI" id="CHEBI:15378"/>
        <dbReference type="ChEBI" id="CHEBI:57856"/>
        <dbReference type="ChEBI" id="CHEBI:59789"/>
        <dbReference type="ChEBI" id="CHEBI:85452"/>
        <dbReference type="ChEBI" id="CHEBI:85454"/>
        <dbReference type="EC" id="2.1.1.37"/>
    </reaction>
</comment>
<dbReference type="PRINTS" id="PR00105">
    <property type="entry name" value="C5METTRFRASE"/>
</dbReference>
<reference evidence="9 10" key="2">
    <citation type="journal article" date="2016" name="ISME J.">
        <title>Heterogeneous composition of key metabolic gene clusters in a vent mussel symbiont population.</title>
        <authorList>
            <person name="Ikuta T."/>
            <person name="Takaki Y."/>
            <person name="Nagai Y."/>
            <person name="Shimamura S."/>
            <person name="Tsuda M."/>
            <person name="Kawagucci S."/>
            <person name="Aoki Y."/>
            <person name="Inoue K."/>
            <person name="Teruya M."/>
            <person name="Satou K."/>
            <person name="Teruya K."/>
            <person name="Shimoji M."/>
            <person name="Tamotsu H."/>
            <person name="Hirano T."/>
            <person name="Maruyama T."/>
            <person name="Yoshida T."/>
        </authorList>
    </citation>
    <scope>NUCLEOTIDE SEQUENCE [LARGE SCALE GENOMIC DNA]</scope>
    <source>
        <strain evidence="9 10">Myojin Knoll</strain>
    </source>
</reference>
<dbReference type="GO" id="GO:0009007">
    <property type="term" value="F:site-specific DNA-methyltransferase (adenine-specific) activity"/>
    <property type="evidence" value="ECO:0007669"/>
    <property type="project" value="UniProtKB-EC"/>
</dbReference>
<evidence type="ECO:0000256" key="7">
    <source>
        <dbReference type="PROSITE-ProRule" id="PRU01016"/>
    </source>
</evidence>
<evidence type="ECO:0000256" key="4">
    <source>
        <dbReference type="ARBA" id="ARBA00022691"/>
    </source>
</evidence>
<protein>
    <recommendedName>
        <fullName evidence="1">DNA (cytosine-5-)-methyltransferase</fullName>
        <ecNumber evidence="1">2.1.1.37</ecNumber>
    </recommendedName>
</protein>
<dbReference type="InterPro" id="IPR002052">
    <property type="entry name" value="DNA_methylase_N6_adenine_CS"/>
</dbReference>
<evidence type="ECO:0000256" key="3">
    <source>
        <dbReference type="ARBA" id="ARBA00022679"/>
    </source>
</evidence>
<proteinExistence type="inferred from homology"/>
<evidence type="ECO:0000313" key="9">
    <source>
        <dbReference type="EMBL" id="BAS68386.1"/>
    </source>
</evidence>
<dbReference type="Pfam" id="PF00145">
    <property type="entry name" value="DNA_methylase"/>
    <property type="match status" value="1"/>
</dbReference>
<evidence type="ECO:0000256" key="5">
    <source>
        <dbReference type="ARBA" id="ARBA00022747"/>
    </source>
</evidence>
<organism evidence="9 10">
    <name type="scientific">endosymbiont of Bathymodiolus septemdierum str. Myojin knoll</name>
    <dbReference type="NCBI Taxonomy" id="1303921"/>
    <lineage>
        <taxon>Bacteria</taxon>
        <taxon>Pseudomonadati</taxon>
        <taxon>Pseudomonadota</taxon>
        <taxon>Gammaproteobacteria</taxon>
        <taxon>sulfur-oxidizing symbionts</taxon>
    </lineage>
</organism>
<dbReference type="InterPro" id="IPR011639">
    <property type="entry name" value="MethylTrfase_TaqI-like_dom"/>
</dbReference>
<keyword evidence="3 7" id="KW-0808">Transferase</keyword>
<dbReference type="GO" id="GO:0009307">
    <property type="term" value="P:DNA restriction-modification system"/>
    <property type="evidence" value="ECO:0007669"/>
    <property type="project" value="UniProtKB-KW"/>
</dbReference>
<dbReference type="InterPro" id="IPR050390">
    <property type="entry name" value="C5-Methyltransferase"/>
</dbReference>
<dbReference type="PROSITE" id="PS00094">
    <property type="entry name" value="C5_MTASE_1"/>
    <property type="match status" value="1"/>
</dbReference>
<accession>A0A0P0UT98</accession>
<evidence type="ECO:0000256" key="1">
    <source>
        <dbReference type="ARBA" id="ARBA00011975"/>
    </source>
</evidence>
<feature type="active site" evidence="7">
    <location>
        <position position="89"/>
    </location>
</feature>
<evidence type="ECO:0000256" key="6">
    <source>
        <dbReference type="ARBA" id="ARBA00047422"/>
    </source>
</evidence>
<dbReference type="PANTHER" id="PTHR10629:SF52">
    <property type="entry name" value="DNA (CYTOSINE-5)-METHYLTRANSFERASE 1"/>
    <property type="match status" value="1"/>
</dbReference>
<comment type="similarity">
    <text evidence="7">Belongs to the class I-like SAM-binding methyltransferase superfamily. C5-methyltransferase family.</text>
</comment>
<keyword evidence="5" id="KW-0680">Restriction system</keyword>
<dbReference type="InterPro" id="IPR029063">
    <property type="entry name" value="SAM-dependent_MTases_sf"/>
</dbReference>
<dbReference type="KEGG" id="ebh:BSEPE_1405"/>
<evidence type="ECO:0000259" key="8">
    <source>
        <dbReference type="Pfam" id="PF07669"/>
    </source>
</evidence>